<proteinExistence type="predicted"/>
<dbReference type="Proteomes" id="UP001189122">
    <property type="component" value="Unassembled WGS sequence"/>
</dbReference>
<evidence type="ECO:0000256" key="1">
    <source>
        <dbReference type="SAM" id="Phobius"/>
    </source>
</evidence>
<accession>A0A7I8JLV3</accession>
<feature type="transmembrane region" description="Helical" evidence="1">
    <location>
        <begin position="56"/>
        <end position="78"/>
    </location>
</feature>
<feature type="transmembrane region" description="Helical" evidence="1">
    <location>
        <begin position="98"/>
        <end position="116"/>
    </location>
</feature>
<protein>
    <submittedName>
        <fullName evidence="2">Uncharacterized protein</fullName>
    </submittedName>
</protein>
<keyword evidence="3" id="KW-1185">Reference proteome</keyword>
<keyword evidence="1" id="KW-0812">Transmembrane</keyword>
<evidence type="ECO:0000313" key="2">
    <source>
        <dbReference type="EMBL" id="CAA2631199.1"/>
    </source>
</evidence>
<keyword evidence="1" id="KW-1133">Transmembrane helix</keyword>
<sequence>MEAAAAAGDVIIAALPINDDGGGQEASGGELEVALQVGSESLDILKSLLILITSDAVPWCLFIAYMTLYALALVVWILCHPSSAAPRLLAQRRQQGKLLGAAYVLRVLVQVLWGLTARQDFSVAVLAGCSCSGRRYGQKLE</sequence>
<gene>
    <name evidence="2" type="ORF">SI7747_14016847</name>
</gene>
<keyword evidence="1" id="KW-0472">Membrane</keyword>
<organism evidence="2">
    <name type="scientific">Spirodela intermedia</name>
    <name type="common">Intermediate duckweed</name>
    <dbReference type="NCBI Taxonomy" id="51605"/>
    <lineage>
        <taxon>Eukaryota</taxon>
        <taxon>Viridiplantae</taxon>
        <taxon>Streptophyta</taxon>
        <taxon>Embryophyta</taxon>
        <taxon>Tracheophyta</taxon>
        <taxon>Spermatophyta</taxon>
        <taxon>Magnoliopsida</taxon>
        <taxon>Liliopsida</taxon>
        <taxon>Araceae</taxon>
        <taxon>Lemnoideae</taxon>
        <taxon>Spirodela</taxon>
    </lineage>
</organism>
<dbReference type="EMBL" id="LR743601">
    <property type="protein sequence ID" value="CAA2631199.1"/>
    <property type="molecule type" value="Genomic_DNA"/>
</dbReference>
<name>A0A7I8JLV3_SPIIN</name>
<dbReference type="AlphaFoldDB" id="A0A7I8JLV3"/>
<evidence type="ECO:0000313" key="3">
    <source>
        <dbReference type="Proteomes" id="UP001189122"/>
    </source>
</evidence>
<dbReference type="EMBL" id="CACRZD030000014">
    <property type="protein sequence ID" value="CAA6670442.1"/>
    <property type="molecule type" value="Genomic_DNA"/>
</dbReference>
<reference evidence="2 3" key="1">
    <citation type="submission" date="2019-12" db="EMBL/GenBank/DDBJ databases">
        <authorList>
            <person name="Scholz U."/>
            <person name="Mascher M."/>
            <person name="Fiebig A."/>
        </authorList>
    </citation>
    <scope>NUCLEOTIDE SEQUENCE</scope>
</reference>